<gene>
    <name evidence="6" type="ORF">GND95_05690</name>
</gene>
<name>A0A7C8HGJ8_9FIRM</name>
<dbReference type="RefSeq" id="WP_158739884.1">
    <property type="nucleotide sequence ID" value="NZ_JAFBEP010000001.1"/>
</dbReference>
<comment type="similarity">
    <text evidence="1">Belongs to the low molecular weight phosphotyrosine protein phosphatase family.</text>
</comment>
<reference evidence="6 7" key="1">
    <citation type="submission" date="2019-12" db="EMBL/GenBank/DDBJ databases">
        <title>Defluviitalea raffinosedens, isolated from a biogas fermenter, genome sequencing and characterization.</title>
        <authorList>
            <person name="Rettenmaier R."/>
            <person name="Schneider M."/>
            <person name="Neuhaus K."/>
            <person name="Liebl W."/>
            <person name="Zverlov V."/>
        </authorList>
    </citation>
    <scope>NUCLEOTIDE SEQUENCE [LARGE SCALE GENOMIC DNA]</scope>
    <source>
        <strain evidence="6 7">249c-K6</strain>
    </source>
</reference>
<dbReference type="InterPro" id="IPR017867">
    <property type="entry name" value="Tyr_phospatase_low_mol_wt"/>
</dbReference>
<dbReference type="InterPro" id="IPR036196">
    <property type="entry name" value="Ptyr_pPase_sf"/>
</dbReference>
<proteinExistence type="inferred from homology"/>
<feature type="domain" description="Phosphotyrosine protein phosphatase I" evidence="5">
    <location>
        <begin position="2"/>
        <end position="145"/>
    </location>
</feature>
<dbReference type="AlphaFoldDB" id="A0A7C8HGJ8"/>
<dbReference type="OrthoDB" id="9784339at2"/>
<dbReference type="PANTHER" id="PTHR11717">
    <property type="entry name" value="LOW MOLECULAR WEIGHT PROTEIN TYROSINE PHOSPHATASE"/>
    <property type="match status" value="1"/>
</dbReference>
<sequence length="150" mass="17191">MKKIMFVCTGNTCRSPMAEILARNEIMKASLNIEVASRGISVYFSSGASEYARKAMKEYGLNLDTHQSKQIELKDIKDVDLILTMTNHHKQYLHMNFPEFKDKIFTLKEFVEESGDVSDPFGGQLEEYRSCAENLHNLIQKLILKIGHNM</sequence>
<feature type="active site" description="Proton donor" evidence="4">
    <location>
        <position position="119"/>
    </location>
</feature>
<dbReference type="CDD" id="cd16344">
    <property type="entry name" value="LMWPAP"/>
    <property type="match status" value="1"/>
</dbReference>
<dbReference type="EMBL" id="WSLF01000003">
    <property type="protein sequence ID" value="KAE9635637.1"/>
    <property type="molecule type" value="Genomic_DNA"/>
</dbReference>
<dbReference type="Pfam" id="PF01451">
    <property type="entry name" value="LMWPc"/>
    <property type="match status" value="1"/>
</dbReference>
<keyword evidence="7" id="KW-1185">Reference proteome</keyword>
<dbReference type="PANTHER" id="PTHR11717:SF31">
    <property type="entry name" value="LOW MOLECULAR WEIGHT PROTEIN-TYROSINE-PHOSPHATASE ETP-RELATED"/>
    <property type="match status" value="1"/>
</dbReference>
<dbReference type="Proteomes" id="UP000483018">
    <property type="component" value="Unassembled WGS sequence"/>
</dbReference>
<organism evidence="6 7">
    <name type="scientific">Defluviitalea raffinosedens</name>
    <dbReference type="NCBI Taxonomy" id="1450156"/>
    <lineage>
        <taxon>Bacteria</taxon>
        <taxon>Bacillati</taxon>
        <taxon>Bacillota</taxon>
        <taxon>Clostridia</taxon>
        <taxon>Lachnospirales</taxon>
        <taxon>Defluviitaleaceae</taxon>
        <taxon>Defluviitalea</taxon>
    </lineage>
</organism>
<evidence type="ECO:0000313" key="6">
    <source>
        <dbReference type="EMBL" id="KAE9635637.1"/>
    </source>
</evidence>
<evidence type="ECO:0000259" key="5">
    <source>
        <dbReference type="SMART" id="SM00226"/>
    </source>
</evidence>
<evidence type="ECO:0000256" key="1">
    <source>
        <dbReference type="ARBA" id="ARBA00011063"/>
    </source>
</evidence>
<keyword evidence="3" id="KW-0904">Protein phosphatase</keyword>
<evidence type="ECO:0000256" key="3">
    <source>
        <dbReference type="ARBA" id="ARBA00022912"/>
    </source>
</evidence>
<dbReference type="SMART" id="SM00226">
    <property type="entry name" value="LMWPc"/>
    <property type="match status" value="1"/>
</dbReference>
<evidence type="ECO:0000313" key="7">
    <source>
        <dbReference type="Proteomes" id="UP000483018"/>
    </source>
</evidence>
<accession>A0A7C8HGJ8</accession>
<dbReference type="GO" id="GO:0004725">
    <property type="term" value="F:protein tyrosine phosphatase activity"/>
    <property type="evidence" value="ECO:0007669"/>
    <property type="project" value="InterPro"/>
</dbReference>
<dbReference type="InterPro" id="IPR050438">
    <property type="entry name" value="LMW_PTPase"/>
</dbReference>
<evidence type="ECO:0000256" key="2">
    <source>
        <dbReference type="ARBA" id="ARBA00022801"/>
    </source>
</evidence>
<dbReference type="SUPFAM" id="SSF52788">
    <property type="entry name" value="Phosphotyrosine protein phosphatases I"/>
    <property type="match status" value="1"/>
</dbReference>
<dbReference type="InterPro" id="IPR023485">
    <property type="entry name" value="Ptyr_pPase"/>
</dbReference>
<keyword evidence="2" id="KW-0378">Hydrolase</keyword>
<protein>
    <submittedName>
        <fullName evidence="6">Low molecular weight protein arginine phosphatase</fullName>
    </submittedName>
</protein>
<evidence type="ECO:0000256" key="4">
    <source>
        <dbReference type="PIRSR" id="PIRSR617867-1"/>
    </source>
</evidence>
<dbReference type="PRINTS" id="PR00719">
    <property type="entry name" value="LMWPTPASE"/>
</dbReference>
<comment type="caution">
    <text evidence="6">The sequence shown here is derived from an EMBL/GenBank/DDBJ whole genome shotgun (WGS) entry which is preliminary data.</text>
</comment>
<dbReference type="Gene3D" id="3.40.50.2300">
    <property type="match status" value="1"/>
</dbReference>
<feature type="active site" description="Nucleophile" evidence="4">
    <location>
        <position position="8"/>
    </location>
</feature>
<feature type="active site" evidence="4">
    <location>
        <position position="14"/>
    </location>
</feature>